<dbReference type="OMA" id="YNCIRRT"/>
<dbReference type="SUPFAM" id="SSF54001">
    <property type="entry name" value="Cysteine proteinases"/>
    <property type="match status" value="1"/>
</dbReference>
<dbReference type="GO" id="GO:0004843">
    <property type="term" value="F:cysteine-type deubiquitinase activity"/>
    <property type="evidence" value="ECO:0007669"/>
    <property type="project" value="TreeGrafter"/>
</dbReference>
<evidence type="ECO:0000259" key="1">
    <source>
        <dbReference type="PROSITE" id="PS50802"/>
    </source>
</evidence>
<sequence>MGASASVAAPCMSAAPVAHVAAVAERVGQQPSQPPGTPLRASAGEPAIVMAAEEDERLARLLGAKAVPEEFAATVLKMRIILKRRIEAKRVAAQPRYARGGSAVAEARRPSAARHAAALASPKEHDMQAGLTLLSQRLAFCGLVEAQISGDGNCQFRSISYQLFGTQAHHAHVRARACAHMRANREEYEIFFEPGEFDEWLESMSELKKWGDELTLRAAADAFRCMIHVIQSTPENWHLTYVPAGGEPVRRLVVTYVAPIHYNSVTREFASDERPGGHGRAARASAEVHQTCGAAQPHAREHVGARDGGASLFVRAMKHVAVGG</sequence>
<dbReference type="InterPro" id="IPR003323">
    <property type="entry name" value="OTU_dom"/>
</dbReference>
<comment type="caution">
    <text evidence="2">The sequence shown here is derived from an EMBL/GenBank/DDBJ whole genome shotgun (WGS) entry which is preliminary data.</text>
</comment>
<gene>
    <name evidence="2" type="ORF">KFE25_011600</name>
</gene>
<dbReference type="Proteomes" id="UP000751190">
    <property type="component" value="Unassembled WGS sequence"/>
</dbReference>
<dbReference type="PROSITE" id="PS50802">
    <property type="entry name" value="OTU"/>
    <property type="match status" value="1"/>
</dbReference>
<evidence type="ECO:0000313" key="2">
    <source>
        <dbReference type="EMBL" id="KAG8462150.1"/>
    </source>
</evidence>
<keyword evidence="3" id="KW-1185">Reference proteome</keyword>
<name>A0A8J5XFU7_DIALT</name>
<accession>A0A8J5XFU7</accession>
<dbReference type="EMBL" id="JAGTXO010000022">
    <property type="protein sequence ID" value="KAG8462150.1"/>
    <property type="molecule type" value="Genomic_DNA"/>
</dbReference>
<feature type="domain" description="OTU" evidence="1">
    <location>
        <begin position="143"/>
        <end position="268"/>
    </location>
</feature>
<dbReference type="Gene3D" id="3.90.70.80">
    <property type="match status" value="1"/>
</dbReference>
<dbReference type="PANTHER" id="PTHR12419:SF11">
    <property type="entry name" value="OTU DOMAIN-CONTAINING PROTEIN DDB_G0284757"/>
    <property type="match status" value="1"/>
</dbReference>
<proteinExistence type="predicted"/>
<dbReference type="AlphaFoldDB" id="A0A8J5XFU7"/>
<protein>
    <recommendedName>
        <fullName evidence="1">OTU domain-containing protein</fullName>
    </recommendedName>
</protein>
<organism evidence="2 3">
    <name type="scientific">Diacronema lutheri</name>
    <name type="common">Unicellular marine alga</name>
    <name type="synonym">Monochrysis lutheri</name>
    <dbReference type="NCBI Taxonomy" id="2081491"/>
    <lineage>
        <taxon>Eukaryota</taxon>
        <taxon>Haptista</taxon>
        <taxon>Haptophyta</taxon>
        <taxon>Pavlovophyceae</taxon>
        <taxon>Pavlovales</taxon>
        <taxon>Pavlovaceae</taxon>
        <taxon>Diacronema</taxon>
    </lineage>
</organism>
<dbReference type="GO" id="GO:0016579">
    <property type="term" value="P:protein deubiquitination"/>
    <property type="evidence" value="ECO:0007669"/>
    <property type="project" value="TreeGrafter"/>
</dbReference>
<evidence type="ECO:0000313" key="3">
    <source>
        <dbReference type="Proteomes" id="UP000751190"/>
    </source>
</evidence>
<dbReference type="OrthoDB" id="415023at2759"/>
<dbReference type="Pfam" id="PF02338">
    <property type="entry name" value="OTU"/>
    <property type="match status" value="1"/>
</dbReference>
<dbReference type="InterPro" id="IPR038765">
    <property type="entry name" value="Papain-like_cys_pep_sf"/>
</dbReference>
<dbReference type="CDD" id="cd22751">
    <property type="entry name" value="OTU_plant_OTU9-like"/>
    <property type="match status" value="1"/>
</dbReference>
<dbReference type="PANTHER" id="PTHR12419">
    <property type="entry name" value="OTU DOMAIN CONTAINING PROTEIN"/>
    <property type="match status" value="1"/>
</dbReference>
<reference evidence="2" key="1">
    <citation type="submission" date="2021-05" db="EMBL/GenBank/DDBJ databases">
        <title>The genome of the haptophyte Pavlova lutheri (Diacronema luteri, Pavlovales) - a model for lipid biosynthesis in eukaryotic algae.</title>
        <authorList>
            <person name="Hulatt C.J."/>
            <person name="Posewitz M.C."/>
        </authorList>
    </citation>
    <scope>NUCLEOTIDE SEQUENCE</scope>
    <source>
        <strain evidence="2">NIVA-4/92</strain>
    </source>
</reference>
<dbReference type="InterPro" id="IPR050704">
    <property type="entry name" value="Peptidase_C85-like"/>
</dbReference>